<dbReference type="InterPro" id="IPR010827">
    <property type="entry name" value="BamA/TamA_POTRA"/>
</dbReference>
<evidence type="ECO:0000259" key="5">
    <source>
        <dbReference type="Pfam" id="PF07244"/>
    </source>
</evidence>
<dbReference type="Proteomes" id="UP000031307">
    <property type="component" value="Unassembled WGS sequence"/>
</dbReference>
<keyword evidence="3" id="KW-0812">Transmembrane</keyword>
<gene>
    <name evidence="6" type="ORF">DB43_DY00100</name>
</gene>
<feature type="transmembrane region" description="Helical" evidence="3">
    <location>
        <begin position="33"/>
        <end position="51"/>
    </location>
</feature>
<dbReference type="AlphaFoldDB" id="A0A0C1EQH6"/>
<dbReference type="Gene3D" id="2.40.160.50">
    <property type="entry name" value="membrane protein fhac: a member of the omp85/tpsb transporter family"/>
    <property type="match status" value="1"/>
</dbReference>
<accession>A0A0C1EQH6</accession>
<proteinExistence type="predicted"/>
<keyword evidence="3" id="KW-1133">Transmembrane helix</keyword>
<dbReference type="Gene3D" id="3.10.20.310">
    <property type="entry name" value="membrane protein fhac"/>
    <property type="match status" value="1"/>
</dbReference>
<evidence type="ECO:0008006" key="8">
    <source>
        <dbReference type="Google" id="ProtNLM"/>
    </source>
</evidence>
<evidence type="ECO:0000313" key="6">
    <source>
        <dbReference type="EMBL" id="KIA78459.1"/>
    </source>
</evidence>
<organism evidence="6 7">
    <name type="scientific">Parachlamydia acanthamoebae</name>
    <dbReference type="NCBI Taxonomy" id="83552"/>
    <lineage>
        <taxon>Bacteria</taxon>
        <taxon>Pseudomonadati</taxon>
        <taxon>Chlamydiota</taxon>
        <taxon>Chlamydiia</taxon>
        <taxon>Parachlamydiales</taxon>
        <taxon>Parachlamydiaceae</taxon>
        <taxon>Parachlamydia</taxon>
    </lineage>
</organism>
<evidence type="ECO:0000313" key="7">
    <source>
        <dbReference type="Proteomes" id="UP000031307"/>
    </source>
</evidence>
<sequence length="627" mass="70969">MLLKIIRLKDHNFTISTTRVLFTDDSKKMKHNLYLYCFIALLILFIPNQGFSTLSYEVEFCGVDDTKTKELLQSASDLVRLQDRPPTTQAMLNRRAEADIPQLIKVMHSLAYYNAKIDVKIDFKSTPIVVRFLITPGLIYPFKAFKIQFAKPEILKESMTPDLLDHIQAADLGVGIGCTAYPKTIIEAKETLLCLLARRGFPFACISKTEVFADQTAKDISVVLTVDSGPQVCFGPIKVTGNRRVKTRFFNKKIRWEEGALYDTKRVEETQNAIEASRLFSSVVITPEKPENPNDHLAPMVIEVTEGKHHSIGLGASFTTQRGSGATADWENRNFRGVGEKLSFHANLWQETQEVSLLFVKPDFRCRGQEFHGLLEYQYETTKGYTESSFSVSGTIERRVNNRLWLSYGSMFKQLSNTRSDHNGSYHLIKFPLQLRWTTVDSLLDPTKGHSIYYRLIPTLQVLKPQFAYATTTLTGTIYHALNHSGSIVLAAKGTFGTIQGSPRRTIPPSERFYAGSETTLRGYAYRTVSPLNDKHKPIGGRSMMVYSLETRVHATKDFGWVGFYDFGNVYASPLPELKHKFLHAVGMGLRYYTPVGPLRLDVAFPLNRRKHVDSAYQIYLSVGQAF</sequence>
<evidence type="ECO:0000259" key="4">
    <source>
        <dbReference type="Pfam" id="PF01103"/>
    </source>
</evidence>
<dbReference type="InterPro" id="IPR039910">
    <property type="entry name" value="D15-like"/>
</dbReference>
<dbReference type="EMBL" id="JSAM01000019">
    <property type="protein sequence ID" value="KIA78459.1"/>
    <property type="molecule type" value="Genomic_DNA"/>
</dbReference>
<comment type="caution">
    <text evidence="6">The sequence shown here is derived from an EMBL/GenBank/DDBJ whole genome shotgun (WGS) entry which is preliminary data.</text>
</comment>
<reference evidence="6 7" key="1">
    <citation type="journal article" date="2014" name="Mol. Biol. Evol.">
        <title>Massive expansion of Ubiquitination-related gene families within the Chlamydiae.</title>
        <authorList>
            <person name="Domman D."/>
            <person name="Collingro A."/>
            <person name="Lagkouvardos I."/>
            <person name="Gehre L."/>
            <person name="Weinmaier T."/>
            <person name="Rattei T."/>
            <person name="Subtil A."/>
            <person name="Horn M."/>
        </authorList>
    </citation>
    <scope>NUCLEOTIDE SEQUENCE [LARGE SCALE GENOMIC DNA]</scope>
    <source>
        <strain evidence="6 7">OEW1</strain>
    </source>
</reference>
<dbReference type="GO" id="GO:0019867">
    <property type="term" value="C:outer membrane"/>
    <property type="evidence" value="ECO:0007669"/>
    <property type="project" value="InterPro"/>
</dbReference>
<dbReference type="PANTHER" id="PTHR12815:SF42">
    <property type="entry name" value="BACTERIAL SURFACE ANTIGEN (D15) DOMAIN-CONTAINING PROTEIN"/>
    <property type="match status" value="1"/>
</dbReference>
<dbReference type="PANTHER" id="PTHR12815">
    <property type="entry name" value="SORTING AND ASSEMBLY MACHINERY SAMM50 PROTEIN FAMILY MEMBER"/>
    <property type="match status" value="1"/>
</dbReference>
<feature type="domain" description="Bacterial surface antigen (D15)" evidence="4">
    <location>
        <begin position="334"/>
        <end position="627"/>
    </location>
</feature>
<evidence type="ECO:0000256" key="3">
    <source>
        <dbReference type="SAM" id="Phobius"/>
    </source>
</evidence>
<feature type="domain" description="POTRA" evidence="5">
    <location>
        <begin position="234"/>
        <end position="307"/>
    </location>
</feature>
<dbReference type="Pfam" id="PF01103">
    <property type="entry name" value="Omp85"/>
    <property type="match status" value="1"/>
</dbReference>
<protein>
    <recommendedName>
        <fullName evidence="8">Bacterial surface antigen (D15) domain-containing protein</fullName>
    </recommendedName>
</protein>
<evidence type="ECO:0000256" key="2">
    <source>
        <dbReference type="ARBA" id="ARBA00023136"/>
    </source>
</evidence>
<comment type="subcellular location">
    <subcellularLocation>
        <location evidence="1">Membrane</location>
    </subcellularLocation>
</comment>
<dbReference type="InterPro" id="IPR000184">
    <property type="entry name" value="Bac_surfAg_D15"/>
</dbReference>
<keyword evidence="2 3" id="KW-0472">Membrane</keyword>
<evidence type="ECO:0000256" key="1">
    <source>
        <dbReference type="ARBA" id="ARBA00004370"/>
    </source>
</evidence>
<name>A0A0C1EQH6_9BACT</name>
<dbReference type="PATRIC" id="fig|83552.4.peg.297"/>
<dbReference type="Pfam" id="PF07244">
    <property type="entry name" value="POTRA"/>
    <property type="match status" value="1"/>
</dbReference>